<sequence length="365" mass="43160">METRLGIEEVWRIHRLNFLKCARLEKPMFTPCRINLSQPILNIYREKIIEIINKYPLAFPDYDPEELRFDEESRDIYEDRYTVDVYGTIWRFRIKGFVGIPHRYPLEDLDRVREWSLPDPETGYPIGFADPRPLIPWEELFNYFDKLKERGRLIVFNLHHFLFQKLMDLVPLNKLIPALYRRDEGLLIALNKIAEYKLGLLKVVKRYRGIDVVVFLEDLGAQDSPLIKPHHLREYFLPYYRRFFNEVKSMNAVIYFHSDGNIVPLANVFLEMDVDVLNIQDSANGIDNIASLFRGKVCIDLNIDKEHLILNKSREEILNYIRNAVEKLETESSGLMINIEVYPPAPLEIIAYLAEACYRCCIERK</sequence>
<dbReference type="AlphaFoldDB" id="A0A7J3N0F9"/>
<reference evidence="3" key="1">
    <citation type="journal article" date="2020" name="mSystems">
        <title>Genome- and Community-Level Interaction Insights into Carbon Utilization and Element Cycling Functions of Hydrothermarchaeota in Hydrothermal Sediment.</title>
        <authorList>
            <person name="Zhou Z."/>
            <person name="Liu Y."/>
            <person name="Xu W."/>
            <person name="Pan J."/>
            <person name="Luo Z.H."/>
            <person name="Li M."/>
        </authorList>
    </citation>
    <scope>NUCLEOTIDE SEQUENCE [LARGE SCALE GENOMIC DNA]</scope>
    <source>
        <strain evidence="2">SpSt-629</strain>
        <strain evidence="3">SpSt-688</strain>
    </source>
</reference>
<dbReference type="InterPro" id="IPR000257">
    <property type="entry name" value="Uroporphyrinogen_deCOase"/>
</dbReference>
<gene>
    <name evidence="2" type="ORF">ENT99_01765</name>
    <name evidence="3" type="ORF">ENU64_07640</name>
</gene>
<comment type="caution">
    <text evidence="3">The sequence shown here is derived from an EMBL/GenBank/DDBJ whole genome shotgun (WGS) entry which is preliminary data.</text>
</comment>
<evidence type="ECO:0000313" key="2">
    <source>
        <dbReference type="EMBL" id="HFQ78416.1"/>
    </source>
</evidence>
<dbReference type="PANTHER" id="PTHR47099:SF1">
    <property type="entry name" value="METHYLCOBAMIDE:COM METHYLTRANSFERASE MTBA"/>
    <property type="match status" value="1"/>
</dbReference>
<dbReference type="InterPro" id="IPR052024">
    <property type="entry name" value="Methanogen_methyltrans"/>
</dbReference>
<accession>A0A7J3N0F9</accession>
<dbReference type="GO" id="GO:0004853">
    <property type="term" value="F:uroporphyrinogen decarboxylase activity"/>
    <property type="evidence" value="ECO:0007669"/>
    <property type="project" value="InterPro"/>
</dbReference>
<dbReference type="EMBL" id="DTAU01000040">
    <property type="protein sequence ID" value="HFQ78416.1"/>
    <property type="molecule type" value="Genomic_DNA"/>
</dbReference>
<dbReference type="Gene3D" id="3.20.20.210">
    <property type="match status" value="1"/>
</dbReference>
<dbReference type="GO" id="GO:0006779">
    <property type="term" value="P:porphyrin-containing compound biosynthetic process"/>
    <property type="evidence" value="ECO:0007669"/>
    <property type="project" value="InterPro"/>
</dbReference>
<dbReference type="EMBL" id="DTDH01000215">
    <property type="protein sequence ID" value="HGT99277.1"/>
    <property type="molecule type" value="Genomic_DNA"/>
</dbReference>
<proteinExistence type="predicted"/>
<dbReference type="PANTHER" id="PTHR47099">
    <property type="entry name" value="METHYLCOBAMIDE:COM METHYLTRANSFERASE MTBA"/>
    <property type="match status" value="1"/>
</dbReference>
<feature type="domain" description="Uroporphyrinogen decarboxylase (URO-D)" evidence="1">
    <location>
        <begin position="177"/>
        <end position="358"/>
    </location>
</feature>
<name>A0A7J3N0F9_9CREN</name>
<dbReference type="Pfam" id="PF01208">
    <property type="entry name" value="URO-D"/>
    <property type="match status" value="1"/>
</dbReference>
<dbReference type="SUPFAM" id="SSF51726">
    <property type="entry name" value="UROD/MetE-like"/>
    <property type="match status" value="1"/>
</dbReference>
<organism evidence="3">
    <name type="scientific">Ignisphaera aggregans</name>
    <dbReference type="NCBI Taxonomy" id="334771"/>
    <lineage>
        <taxon>Archaea</taxon>
        <taxon>Thermoproteota</taxon>
        <taxon>Thermoprotei</taxon>
        <taxon>Desulfurococcales</taxon>
        <taxon>Desulfurococcaceae</taxon>
        <taxon>Ignisphaera</taxon>
    </lineage>
</organism>
<evidence type="ECO:0000259" key="1">
    <source>
        <dbReference type="Pfam" id="PF01208"/>
    </source>
</evidence>
<dbReference type="InterPro" id="IPR038071">
    <property type="entry name" value="UROD/MetE-like_sf"/>
</dbReference>
<protein>
    <recommendedName>
        <fullName evidence="1">Uroporphyrinogen decarboxylase (URO-D) domain-containing protein</fullName>
    </recommendedName>
</protein>
<evidence type="ECO:0000313" key="3">
    <source>
        <dbReference type="EMBL" id="HGT99277.1"/>
    </source>
</evidence>